<keyword evidence="2" id="KW-1185">Reference proteome</keyword>
<sequence>MTPPNEPSHADDAARQHLELIGAAPDGGATVLLLAPREPGFWPAFTAAPEYSDGAPDPLDRWSKRVIGALADAWDGEAVFPSDGPPWPPFIAWALATGRVWPSPVGLLVHDRLGLWLSFRGAVRLPGAVALPGGENPCETCADQPCRTACPVGALAPETYDVAACRGFLDTAAGTDCHERGCAARRACPVGQAYGRNEGQSRFHMKAFHPR</sequence>
<reference evidence="2" key="1">
    <citation type="journal article" date="2019" name="Int. J. Syst. Evol. Microbiol.">
        <title>The Global Catalogue of Microorganisms (GCM) 10K type strain sequencing project: providing services to taxonomists for standard genome sequencing and annotation.</title>
        <authorList>
            <consortium name="The Broad Institute Genomics Platform"/>
            <consortium name="The Broad Institute Genome Sequencing Center for Infectious Disease"/>
            <person name="Wu L."/>
            <person name="Ma J."/>
        </authorList>
    </citation>
    <scope>NUCLEOTIDE SEQUENCE [LARGE SCALE GENOMIC DNA]</scope>
    <source>
        <strain evidence="2">CGMCC 1.12922</strain>
    </source>
</reference>
<dbReference type="Proteomes" id="UP000617355">
    <property type="component" value="Unassembled WGS sequence"/>
</dbReference>
<comment type="caution">
    <text evidence="1">The sequence shown here is derived from an EMBL/GenBank/DDBJ whole genome shotgun (WGS) entry which is preliminary data.</text>
</comment>
<protein>
    <recommendedName>
        <fullName evidence="3">Ferredoxin</fullName>
    </recommendedName>
</protein>
<dbReference type="RefSeq" id="WP_229738029.1">
    <property type="nucleotide sequence ID" value="NZ_BMGI01000001.1"/>
</dbReference>
<gene>
    <name evidence="1" type="ORF">GCM10011358_06390</name>
</gene>
<dbReference type="EMBL" id="BMGI01000001">
    <property type="protein sequence ID" value="GGD24686.1"/>
    <property type="molecule type" value="Genomic_DNA"/>
</dbReference>
<accession>A0ABQ1QE66</accession>
<proteinExistence type="predicted"/>
<evidence type="ECO:0000313" key="1">
    <source>
        <dbReference type="EMBL" id="GGD24686.1"/>
    </source>
</evidence>
<evidence type="ECO:0000313" key="2">
    <source>
        <dbReference type="Proteomes" id="UP000617355"/>
    </source>
</evidence>
<evidence type="ECO:0008006" key="3">
    <source>
        <dbReference type="Google" id="ProtNLM"/>
    </source>
</evidence>
<name>A0ABQ1QE66_9RHOB</name>
<organism evidence="1 2">
    <name type="scientific">Sinisalibacter lacisalsi</name>
    <dbReference type="NCBI Taxonomy" id="1526570"/>
    <lineage>
        <taxon>Bacteria</taxon>
        <taxon>Pseudomonadati</taxon>
        <taxon>Pseudomonadota</taxon>
        <taxon>Alphaproteobacteria</taxon>
        <taxon>Rhodobacterales</taxon>
        <taxon>Roseobacteraceae</taxon>
        <taxon>Sinisalibacter</taxon>
    </lineage>
</organism>